<dbReference type="EMBL" id="FMJC01000002">
    <property type="protein sequence ID" value="SCM74801.1"/>
    <property type="molecule type" value="Genomic_DNA"/>
</dbReference>
<evidence type="ECO:0000313" key="4">
    <source>
        <dbReference type="EMBL" id="SCM74801.1"/>
    </source>
</evidence>
<evidence type="ECO:0000259" key="3">
    <source>
        <dbReference type="Pfam" id="PF00501"/>
    </source>
</evidence>
<dbReference type="Gene3D" id="3.40.50.12780">
    <property type="entry name" value="N-terminal domain of ligase-like"/>
    <property type="match status" value="1"/>
</dbReference>
<dbReference type="GO" id="GO:0016405">
    <property type="term" value="F:CoA-ligase activity"/>
    <property type="evidence" value="ECO:0007669"/>
    <property type="project" value="TreeGrafter"/>
</dbReference>
<dbReference type="InterPro" id="IPR000873">
    <property type="entry name" value="AMP-dep_synth/lig_dom"/>
</dbReference>
<evidence type="ECO:0000256" key="2">
    <source>
        <dbReference type="ARBA" id="ARBA00022598"/>
    </source>
</evidence>
<feature type="domain" description="AMP-dependent synthetase/ligase" evidence="3">
    <location>
        <begin position="113"/>
        <end position="303"/>
    </location>
</feature>
<dbReference type="CDD" id="cd04433">
    <property type="entry name" value="AFD_class_I"/>
    <property type="match status" value="1"/>
</dbReference>
<dbReference type="InterPro" id="IPR042099">
    <property type="entry name" value="ANL_N_sf"/>
</dbReference>
<dbReference type="SUPFAM" id="SSF56801">
    <property type="entry name" value="Acetyl-CoA synthetase-like"/>
    <property type="match status" value="1"/>
</dbReference>
<keyword evidence="2 4" id="KW-0436">Ligase</keyword>
<protein>
    <submittedName>
        <fullName evidence="4">AMP-dependent synthetase and ligase</fullName>
    </submittedName>
</protein>
<dbReference type="InterPro" id="IPR020845">
    <property type="entry name" value="AMP-binding_CS"/>
</dbReference>
<dbReference type="PROSITE" id="PS00455">
    <property type="entry name" value="AMP_BINDING"/>
    <property type="match status" value="1"/>
</dbReference>
<accession>A0A212LB58</accession>
<proteinExistence type="inferred from homology"/>
<dbReference type="PANTHER" id="PTHR24096">
    <property type="entry name" value="LONG-CHAIN-FATTY-ACID--COA LIGASE"/>
    <property type="match status" value="1"/>
</dbReference>
<organism evidence="4">
    <name type="scientific">uncultured Desulfovibrio sp</name>
    <dbReference type="NCBI Taxonomy" id="167968"/>
    <lineage>
        <taxon>Bacteria</taxon>
        <taxon>Pseudomonadati</taxon>
        <taxon>Thermodesulfobacteriota</taxon>
        <taxon>Desulfovibrionia</taxon>
        <taxon>Desulfovibrionales</taxon>
        <taxon>Desulfovibrionaceae</taxon>
        <taxon>Desulfovibrio</taxon>
        <taxon>environmental samples</taxon>
    </lineage>
</organism>
<dbReference type="Gene3D" id="3.30.300.30">
    <property type="match status" value="1"/>
</dbReference>
<comment type="similarity">
    <text evidence="1">Belongs to the ATP-dependent AMP-binding enzyme family.</text>
</comment>
<dbReference type="Pfam" id="PF00501">
    <property type="entry name" value="AMP-binding"/>
    <property type="match status" value="1"/>
</dbReference>
<name>A0A212LB58_9BACT</name>
<dbReference type="RefSeq" id="WP_179981332.1">
    <property type="nucleotide sequence ID" value="NZ_LT608333.1"/>
</dbReference>
<dbReference type="PANTHER" id="PTHR24096:SF149">
    <property type="entry name" value="AMP-BINDING DOMAIN-CONTAINING PROTEIN-RELATED"/>
    <property type="match status" value="1"/>
</dbReference>
<reference evidence="4" key="1">
    <citation type="submission" date="2016-08" db="EMBL/GenBank/DDBJ databases">
        <authorList>
            <person name="Seilhamer J.J."/>
        </authorList>
    </citation>
    <scope>NUCLEOTIDE SEQUENCE</scope>
    <source>
        <strain evidence="4">86-1</strain>
    </source>
</reference>
<sequence length="431" mass="47273">MSLYHDLCQRSADPRRPFLLGPGESLSLADMARASHQCAGVAPGDVVALVGDFDAAGIRNLLTLVDRKAIVMPLVEANRAQHEYCLASGHADVVMADGKLVRLQERQTAHPLLDRLRCQGHAGLMLFSSGSTGKPKAIVHDFDKFLARFATPRPAWTTLGFLLFDHIGGLNTLFHMLYNNGLVVRPTARTVSAVLEDIRRHDVQLLPTTPTFLRMLVHSGLLDQAALPSLRLVTYGTEQMDQNTLSSVANLLPRVDFRQTYGMSELGILRVRTRKRDELWIQIGGEGVESRVRDGELHIRAENRMLGYLNAPSPFDAAGWFNTKDLVETDGPWLRIVGRADNVINVGGLKVLPAEVESAALSFPGVRQAKAKGAANPLTGMHVELLCQPAEGADLSIDALRRHLGEVLPPHARPLRIRVGPVPTGHRFKQV</sequence>
<evidence type="ECO:0000256" key="1">
    <source>
        <dbReference type="ARBA" id="ARBA00006432"/>
    </source>
</evidence>
<gene>
    <name evidence="4" type="ORF">KL86DES1_22161</name>
</gene>
<dbReference type="AlphaFoldDB" id="A0A212LB58"/>
<dbReference type="InterPro" id="IPR045851">
    <property type="entry name" value="AMP-bd_C_sf"/>
</dbReference>